<dbReference type="Proteomes" id="UP000325122">
    <property type="component" value="Unassembled WGS sequence"/>
</dbReference>
<dbReference type="InterPro" id="IPR046732">
    <property type="entry name" value="DUF6624"/>
</dbReference>
<name>A0A5M6ZJV7_9PROT</name>
<dbReference type="EMBL" id="VWOJ01000001">
    <property type="protein sequence ID" value="KAA5804620.1"/>
    <property type="molecule type" value="Genomic_DNA"/>
</dbReference>
<accession>A0A5M6ZJV7</accession>
<keyword evidence="2" id="KW-1185">Reference proteome</keyword>
<protein>
    <submittedName>
        <fullName evidence="1">Uncharacterized protein</fullName>
    </submittedName>
</protein>
<dbReference type="RefSeq" id="WP_150021651.1">
    <property type="nucleotide sequence ID" value="NZ_VWOJ01000001.1"/>
</dbReference>
<dbReference type="AlphaFoldDB" id="A0A5M6ZJV7"/>
<reference evidence="1 2" key="1">
    <citation type="submission" date="2019-09" db="EMBL/GenBank/DDBJ databases">
        <authorList>
            <person name="Kevbrin V."/>
            <person name="Grouzdev D.S."/>
        </authorList>
    </citation>
    <scope>NUCLEOTIDE SEQUENCE [LARGE SCALE GENOMIC DNA]</scope>
    <source>
        <strain evidence="1 2">G-192</strain>
    </source>
</reference>
<evidence type="ECO:0000313" key="2">
    <source>
        <dbReference type="Proteomes" id="UP000325122"/>
    </source>
</evidence>
<evidence type="ECO:0000313" key="1">
    <source>
        <dbReference type="EMBL" id="KAA5804620.1"/>
    </source>
</evidence>
<gene>
    <name evidence="1" type="ORF">F1654_01020</name>
</gene>
<sequence>MHALVIAVLALTPAASLPEPVETRIEAIASGELAFWESGLEAWRFGDEEQQALYEAFEAETLARAQAYAARVRADRNLPEDTDQIIGCQPAELIRLSAARQFSGQGENAADHAEARAEAMPLITQWHEAHANLMDAPREADTAWGYFINAAEQENDPVLRELLIRAARDQYARGLFGAFTNGQASPGARSLLMTANMHLVCTTDRDNTPWLATHVRAGRWFTITDHGSTAAQAAWVIAQHADHDPEFQRQALTLIEPLAREGDIRQSEFALLFDRVLVNMGQPQIYGTRGSCVDGQWTARPIQDEAGLDERRAQMGLQPMEAYIARFANSCP</sequence>
<comment type="caution">
    <text evidence="1">The sequence shown here is derived from an EMBL/GenBank/DDBJ whole genome shotgun (WGS) entry which is preliminary data.</text>
</comment>
<dbReference type="Pfam" id="PF20329">
    <property type="entry name" value="DUF6624"/>
    <property type="match status" value="1"/>
</dbReference>
<proteinExistence type="predicted"/>
<organism evidence="1 2">
    <name type="scientific">Alkalicaulis satelles</name>
    <dbReference type="NCBI Taxonomy" id="2609175"/>
    <lineage>
        <taxon>Bacteria</taxon>
        <taxon>Pseudomonadati</taxon>
        <taxon>Pseudomonadota</taxon>
        <taxon>Alphaproteobacteria</taxon>
        <taxon>Maricaulales</taxon>
        <taxon>Maricaulaceae</taxon>
        <taxon>Alkalicaulis</taxon>
    </lineage>
</organism>